<dbReference type="OrthoDB" id="9805921at2"/>
<organism evidence="1 2">
    <name type="scientific">Phaeocystidibacter luteus</name>
    <dbReference type="NCBI Taxonomy" id="911197"/>
    <lineage>
        <taxon>Bacteria</taxon>
        <taxon>Pseudomonadati</taxon>
        <taxon>Bacteroidota</taxon>
        <taxon>Flavobacteriia</taxon>
        <taxon>Flavobacteriales</taxon>
        <taxon>Phaeocystidibacteraceae</taxon>
        <taxon>Phaeocystidibacter</taxon>
    </lineage>
</organism>
<dbReference type="Proteomes" id="UP000468650">
    <property type="component" value="Unassembled WGS sequence"/>
</dbReference>
<dbReference type="Gene3D" id="2.120.10.30">
    <property type="entry name" value="TolB, C-terminal domain"/>
    <property type="match status" value="1"/>
</dbReference>
<dbReference type="EMBL" id="WBVO01000003">
    <property type="protein sequence ID" value="KAB2813632.1"/>
    <property type="molecule type" value="Genomic_DNA"/>
</dbReference>
<evidence type="ECO:0000313" key="2">
    <source>
        <dbReference type="Proteomes" id="UP000468650"/>
    </source>
</evidence>
<comment type="caution">
    <text evidence="1">The sequence shown here is derived from an EMBL/GenBank/DDBJ whole genome shotgun (WGS) entry which is preliminary data.</text>
</comment>
<proteinExistence type="predicted"/>
<keyword evidence="2" id="KW-1185">Reference proteome</keyword>
<dbReference type="AlphaFoldDB" id="A0A6N6RL51"/>
<dbReference type="PROSITE" id="PS51257">
    <property type="entry name" value="PROKAR_LIPOPROTEIN"/>
    <property type="match status" value="1"/>
</dbReference>
<evidence type="ECO:0000313" key="1">
    <source>
        <dbReference type="EMBL" id="KAB2813632.1"/>
    </source>
</evidence>
<reference evidence="1 2" key="1">
    <citation type="submission" date="2019-09" db="EMBL/GenBank/DDBJ databases">
        <title>Genomes of family Cryomorphaceae.</title>
        <authorList>
            <person name="Bowman J.P."/>
        </authorList>
    </citation>
    <scope>NUCLEOTIDE SEQUENCE [LARGE SCALE GENOMIC DNA]</scope>
    <source>
        <strain evidence="1 2">LMG 25704</strain>
    </source>
</reference>
<gene>
    <name evidence="1" type="ORF">F8C67_05575</name>
</gene>
<name>A0A6N6RL51_9FLAO</name>
<sequence>MRVFKLLVIALAFTLVSCEDYFGEKTDLDFIEVPEFSTRDIAYVPIQPALNNFGRPVSIVAGFDELIYVADELTEEIICLDESGREQGRFSVPGLKFVTQDRSFDLLAIGTKDTVVNGIAYSLSAIYRIDQLGNSGYGLDHAEIVNTIVHPFYFKNSFSSTDAQVTFNGIAVMGDNVNPTRNNQYYVTRQGPSPNNANQGPDDAVIIFSNDDDYLSPISVQTSSGLFNDYFKDPFDISTLTKAPQFSASNSPDFFFTSRDPNNLLKVQRIEFIESDFGAEYRPVIYGPDPVSDGYLNEPGKFTDPMGVTVAGDESRYIFVSDANTDSIYQFTANGLEGVPPPPASGETKYAIASFGGTGIGLTNFNEPRGLAYYNEILYVCDAGNGRVLRFKLTLDFD</sequence>
<dbReference type="SUPFAM" id="SSF101898">
    <property type="entry name" value="NHL repeat"/>
    <property type="match status" value="1"/>
</dbReference>
<dbReference type="RefSeq" id="WP_151666834.1">
    <property type="nucleotide sequence ID" value="NZ_WBVO01000003.1"/>
</dbReference>
<dbReference type="InterPro" id="IPR011042">
    <property type="entry name" value="6-blade_b-propeller_TolB-like"/>
</dbReference>
<evidence type="ECO:0008006" key="3">
    <source>
        <dbReference type="Google" id="ProtNLM"/>
    </source>
</evidence>
<protein>
    <recommendedName>
        <fullName evidence="3">DUF4221 domain-containing protein</fullName>
    </recommendedName>
</protein>
<accession>A0A6N6RL51</accession>